<sequence length="286" mass="32552">MKFFPIGYISRYSLFLILFLLQGCENNNSVTIPGYIDADYLYISSSYSGTLESLLVNRGQMVEKNQQLFVIDPQPETDAVIIANARLSQAASDLERTKTDYILQKKLFTRSKQLYHQDVITKEEFEISQSKYSSAKAQLDAITANMQALKAELHKSEWILKQKTYYSPTKALVYDSYYTVNELVQPNNPILSLLKNDSIKFVFYSPESLLKSLKLNQTVTIRFDGSPISIKAKVIYISPNAEYNPPVIYSSESRTKLTFRVEAKPIDVDSLKELHPGQPVSVIINM</sequence>
<name>A0A0W1AP46_9GAMM</name>
<dbReference type="PATRIC" id="fig|66969.6.peg.8"/>
<dbReference type="PANTHER" id="PTHR30469:SF15">
    <property type="entry name" value="HLYD FAMILY OF SECRETION PROTEINS"/>
    <property type="match status" value="1"/>
</dbReference>
<dbReference type="Gene3D" id="2.40.30.170">
    <property type="match status" value="1"/>
</dbReference>
<comment type="caution">
    <text evidence="1">The sequence shown here is derived from an EMBL/GenBank/DDBJ whole genome shotgun (WGS) entry which is preliminary data.</text>
</comment>
<dbReference type="PROSITE" id="PS51257">
    <property type="entry name" value="PROKAR_LIPOPROTEIN"/>
    <property type="match status" value="1"/>
</dbReference>
<dbReference type="EMBL" id="LNZB01000001">
    <property type="protein sequence ID" value="KTD83100.1"/>
    <property type="molecule type" value="Genomic_DNA"/>
</dbReference>
<dbReference type="RefSeq" id="WP_058478889.1">
    <property type="nucleotide sequence ID" value="NZ_CAAAIQ010000028.1"/>
</dbReference>
<dbReference type="PANTHER" id="PTHR30469">
    <property type="entry name" value="MULTIDRUG RESISTANCE PROTEIN MDTA"/>
    <property type="match status" value="1"/>
</dbReference>
<keyword evidence="2" id="KW-1185">Reference proteome</keyword>
<accession>A0A0W1AP46</accession>
<dbReference type="SUPFAM" id="SSF111369">
    <property type="entry name" value="HlyD-like secretion proteins"/>
    <property type="match status" value="1"/>
</dbReference>
<dbReference type="AlphaFoldDB" id="A0A0W1AP46"/>
<organism evidence="1 2">
    <name type="scientific">Legionella waltersii</name>
    <dbReference type="NCBI Taxonomy" id="66969"/>
    <lineage>
        <taxon>Bacteria</taxon>
        <taxon>Pseudomonadati</taxon>
        <taxon>Pseudomonadota</taxon>
        <taxon>Gammaproteobacteria</taxon>
        <taxon>Legionellales</taxon>
        <taxon>Legionellaceae</taxon>
        <taxon>Legionella</taxon>
    </lineage>
</organism>
<dbReference type="Proteomes" id="UP000054729">
    <property type="component" value="Unassembled WGS sequence"/>
</dbReference>
<dbReference type="GO" id="GO:0015562">
    <property type="term" value="F:efflux transmembrane transporter activity"/>
    <property type="evidence" value="ECO:0007669"/>
    <property type="project" value="TreeGrafter"/>
</dbReference>
<evidence type="ECO:0000313" key="1">
    <source>
        <dbReference type="EMBL" id="KTD83100.1"/>
    </source>
</evidence>
<dbReference type="Gene3D" id="1.10.287.470">
    <property type="entry name" value="Helix hairpin bin"/>
    <property type="match status" value="1"/>
</dbReference>
<proteinExistence type="predicted"/>
<evidence type="ECO:0000313" key="2">
    <source>
        <dbReference type="Proteomes" id="UP000054729"/>
    </source>
</evidence>
<dbReference type="Gene3D" id="2.40.50.100">
    <property type="match status" value="1"/>
</dbReference>
<dbReference type="OrthoDB" id="8558741at2"/>
<reference evidence="1 2" key="1">
    <citation type="submission" date="2015-11" db="EMBL/GenBank/DDBJ databases">
        <title>Genomic analysis of 38 Legionella species identifies large and diverse effector repertoires.</title>
        <authorList>
            <person name="Burstein D."/>
            <person name="Amaro F."/>
            <person name="Zusman T."/>
            <person name="Lifshitz Z."/>
            <person name="Cohen O."/>
            <person name="Gilbert J.A."/>
            <person name="Pupko T."/>
            <person name="Shuman H.A."/>
            <person name="Segal G."/>
        </authorList>
    </citation>
    <scope>NUCLEOTIDE SEQUENCE [LARGE SCALE GENOMIC DNA]</scope>
    <source>
        <strain evidence="1 2">ATCC 51914</strain>
    </source>
</reference>
<gene>
    <name evidence="1" type="ORF">Lwal_0008</name>
</gene>
<protein>
    <submittedName>
        <fullName evidence="1">Hemolysin D</fullName>
    </submittedName>
</protein>
<dbReference type="STRING" id="66969.Lwal_0008"/>
<dbReference type="GO" id="GO:1990281">
    <property type="term" value="C:efflux pump complex"/>
    <property type="evidence" value="ECO:0007669"/>
    <property type="project" value="TreeGrafter"/>
</dbReference>